<dbReference type="Proteomes" id="UP000822688">
    <property type="component" value="Chromosome 8"/>
</dbReference>
<feature type="chain" id="PRO_5035739476" evidence="1">
    <location>
        <begin position="22"/>
        <end position="52"/>
    </location>
</feature>
<organism evidence="2 3">
    <name type="scientific">Ceratodon purpureus</name>
    <name type="common">Fire moss</name>
    <name type="synonym">Dicranum purpureum</name>
    <dbReference type="NCBI Taxonomy" id="3225"/>
    <lineage>
        <taxon>Eukaryota</taxon>
        <taxon>Viridiplantae</taxon>
        <taxon>Streptophyta</taxon>
        <taxon>Embryophyta</taxon>
        <taxon>Bryophyta</taxon>
        <taxon>Bryophytina</taxon>
        <taxon>Bryopsida</taxon>
        <taxon>Dicranidae</taxon>
        <taxon>Pseudoditrichales</taxon>
        <taxon>Ditrichaceae</taxon>
        <taxon>Ceratodon</taxon>
    </lineage>
</organism>
<feature type="signal peptide" evidence="1">
    <location>
        <begin position="1"/>
        <end position="21"/>
    </location>
</feature>
<accession>A0A8T0H3Q8</accession>
<reference evidence="2" key="1">
    <citation type="submission" date="2020-06" db="EMBL/GenBank/DDBJ databases">
        <title>WGS assembly of Ceratodon purpureus strain R40.</title>
        <authorList>
            <person name="Carey S.B."/>
            <person name="Jenkins J."/>
            <person name="Shu S."/>
            <person name="Lovell J.T."/>
            <person name="Sreedasyam A."/>
            <person name="Maumus F."/>
            <person name="Tiley G.P."/>
            <person name="Fernandez-Pozo N."/>
            <person name="Barry K."/>
            <person name="Chen C."/>
            <person name="Wang M."/>
            <person name="Lipzen A."/>
            <person name="Daum C."/>
            <person name="Saski C.A."/>
            <person name="Payton A.C."/>
            <person name="Mcbreen J.C."/>
            <person name="Conrad R.E."/>
            <person name="Kollar L.M."/>
            <person name="Olsson S."/>
            <person name="Huttunen S."/>
            <person name="Landis J.B."/>
            <person name="Wickett N.J."/>
            <person name="Johnson M.G."/>
            <person name="Rensing S.A."/>
            <person name="Grimwood J."/>
            <person name="Schmutz J."/>
            <person name="Mcdaniel S.F."/>
        </authorList>
    </citation>
    <scope>NUCLEOTIDE SEQUENCE</scope>
    <source>
        <strain evidence="2">R40</strain>
    </source>
</reference>
<gene>
    <name evidence="2" type="ORF">KC19_8G155200</name>
</gene>
<evidence type="ECO:0000313" key="2">
    <source>
        <dbReference type="EMBL" id="KAG0564994.1"/>
    </source>
</evidence>
<dbReference type="AlphaFoldDB" id="A0A8T0H3Q8"/>
<comment type="caution">
    <text evidence="2">The sequence shown here is derived from an EMBL/GenBank/DDBJ whole genome shotgun (WGS) entry which is preliminary data.</text>
</comment>
<name>A0A8T0H3Q8_CERPU</name>
<evidence type="ECO:0000256" key="1">
    <source>
        <dbReference type="SAM" id="SignalP"/>
    </source>
</evidence>
<protein>
    <submittedName>
        <fullName evidence="2">Uncharacterized protein</fullName>
    </submittedName>
</protein>
<evidence type="ECO:0000313" key="3">
    <source>
        <dbReference type="Proteomes" id="UP000822688"/>
    </source>
</evidence>
<keyword evidence="3" id="KW-1185">Reference proteome</keyword>
<sequence length="52" mass="5666">MSFRQLDSVSLSLSFLTLTTLYNLQQCGGCGDALKNSVFVISAVKLVVRTHC</sequence>
<dbReference type="EMBL" id="CM026429">
    <property type="protein sequence ID" value="KAG0564994.1"/>
    <property type="molecule type" value="Genomic_DNA"/>
</dbReference>
<keyword evidence="1" id="KW-0732">Signal</keyword>
<proteinExistence type="predicted"/>